<dbReference type="PROSITE" id="PS01229">
    <property type="entry name" value="COF_2"/>
    <property type="match status" value="1"/>
</dbReference>
<dbReference type="PANTHER" id="PTHR10000">
    <property type="entry name" value="PHOSPHOSERINE PHOSPHATASE"/>
    <property type="match status" value="1"/>
</dbReference>
<dbReference type="SUPFAM" id="SSF56784">
    <property type="entry name" value="HAD-like"/>
    <property type="match status" value="1"/>
</dbReference>
<reference evidence="1 2" key="1">
    <citation type="journal article" date="2015" name="Genome Announc.">
        <title>Expanding the biotechnology potential of lactobacilli through comparative genomics of 213 strains and associated genera.</title>
        <authorList>
            <person name="Sun Z."/>
            <person name="Harris H.M."/>
            <person name="McCann A."/>
            <person name="Guo C."/>
            <person name="Argimon S."/>
            <person name="Zhang W."/>
            <person name="Yang X."/>
            <person name="Jeffery I.B."/>
            <person name="Cooney J.C."/>
            <person name="Kagawa T.F."/>
            <person name="Liu W."/>
            <person name="Song Y."/>
            <person name="Salvetti E."/>
            <person name="Wrobel A."/>
            <person name="Rasinkangas P."/>
            <person name="Parkhill J."/>
            <person name="Rea M.C."/>
            <person name="O'Sullivan O."/>
            <person name="Ritari J."/>
            <person name="Douillard F.P."/>
            <person name="Paul Ross R."/>
            <person name="Yang R."/>
            <person name="Briner A.E."/>
            <person name="Felis G.E."/>
            <person name="de Vos W.M."/>
            <person name="Barrangou R."/>
            <person name="Klaenhammer T.R."/>
            <person name="Caufield P.W."/>
            <person name="Cui Y."/>
            <person name="Zhang H."/>
            <person name="O'Toole P.W."/>
        </authorList>
    </citation>
    <scope>NUCLEOTIDE SEQUENCE [LARGE SCALE GENOMIC DNA]</scope>
    <source>
        <strain evidence="1 2">DSM 20634</strain>
    </source>
</reference>
<dbReference type="GO" id="GO:0016791">
    <property type="term" value="F:phosphatase activity"/>
    <property type="evidence" value="ECO:0007669"/>
    <property type="project" value="TreeGrafter"/>
</dbReference>
<keyword evidence="2" id="KW-1185">Reference proteome</keyword>
<protein>
    <submittedName>
        <fullName evidence="1">Cof-like hydrolase</fullName>
    </submittedName>
</protein>
<dbReference type="NCBIfam" id="TIGR00099">
    <property type="entry name" value="Cof-subfamily"/>
    <property type="match status" value="1"/>
</dbReference>
<comment type="caution">
    <text evidence="1">The sequence shown here is derived from an EMBL/GenBank/DDBJ whole genome shotgun (WGS) entry which is preliminary data.</text>
</comment>
<organism evidence="1 2">
    <name type="scientific">Paucilactobacillus vaccinostercus DSM 20634</name>
    <dbReference type="NCBI Taxonomy" id="1423813"/>
    <lineage>
        <taxon>Bacteria</taxon>
        <taxon>Bacillati</taxon>
        <taxon>Bacillota</taxon>
        <taxon>Bacilli</taxon>
        <taxon>Lactobacillales</taxon>
        <taxon>Lactobacillaceae</taxon>
        <taxon>Paucilactobacillus</taxon>
    </lineage>
</organism>
<dbReference type="Gene3D" id="3.40.50.1000">
    <property type="entry name" value="HAD superfamily/HAD-like"/>
    <property type="match status" value="1"/>
</dbReference>
<dbReference type="GO" id="GO:0000287">
    <property type="term" value="F:magnesium ion binding"/>
    <property type="evidence" value="ECO:0007669"/>
    <property type="project" value="TreeGrafter"/>
</dbReference>
<dbReference type="NCBIfam" id="TIGR01484">
    <property type="entry name" value="HAD-SF-IIB"/>
    <property type="match status" value="1"/>
</dbReference>
<dbReference type="PATRIC" id="fig|1423813.3.peg.176"/>
<dbReference type="EMBL" id="AYYY01000061">
    <property type="protein sequence ID" value="KRM60688.1"/>
    <property type="molecule type" value="Genomic_DNA"/>
</dbReference>
<dbReference type="InterPro" id="IPR006379">
    <property type="entry name" value="HAD-SF_hydro_IIB"/>
</dbReference>
<evidence type="ECO:0000313" key="2">
    <source>
        <dbReference type="Proteomes" id="UP000051733"/>
    </source>
</evidence>
<dbReference type="SFLD" id="SFLDS00003">
    <property type="entry name" value="Haloacid_Dehalogenase"/>
    <property type="match status" value="1"/>
</dbReference>
<dbReference type="Gene3D" id="3.30.1240.10">
    <property type="match status" value="1"/>
</dbReference>
<evidence type="ECO:0000313" key="1">
    <source>
        <dbReference type="EMBL" id="KRM60688.1"/>
    </source>
</evidence>
<dbReference type="CDD" id="cd07516">
    <property type="entry name" value="HAD_Pase"/>
    <property type="match status" value="1"/>
</dbReference>
<dbReference type="RefSeq" id="WP_057779846.1">
    <property type="nucleotide sequence ID" value="NZ_AYYY01000061.1"/>
</dbReference>
<dbReference type="InterPro" id="IPR023214">
    <property type="entry name" value="HAD_sf"/>
</dbReference>
<dbReference type="OrthoDB" id="9790031at2"/>
<accession>A0A0R2A113</accession>
<dbReference type="PANTHER" id="PTHR10000:SF8">
    <property type="entry name" value="HAD SUPERFAMILY HYDROLASE-LIKE, TYPE 3"/>
    <property type="match status" value="1"/>
</dbReference>
<name>A0A0R2A113_9LACO</name>
<dbReference type="Pfam" id="PF08282">
    <property type="entry name" value="Hydrolase_3"/>
    <property type="match status" value="1"/>
</dbReference>
<proteinExistence type="predicted"/>
<sequence>MIKRIFADMDGTLLTPEGIVSDATAQAIKASHIPVTLVSARAPLEMKDAIDKLGLNTPQIGFNGGLIYERTGNDWKTISARLITTITAREILNAVKSNFPHVSLSYYDKYRWYADNIDHGIQYEQKLTGQSPTILPIEEVFSQPNFEVFKIMMITFDSEEMERLKAYFNQANYQGVSVAQAGAAYLEITNIDAKKSRGINYILEQERLSKNETAAFGDGYNDLPMLNMVGLPVVMGSAQEDIKKVAKFVTKSNVEDGVAYALQTLPEFKG</sequence>
<dbReference type="GO" id="GO:0005829">
    <property type="term" value="C:cytosol"/>
    <property type="evidence" value="ECO:0007669"/>
    <property type="project" value="TreeGrafter"/>
</dbReference>
<keyword evidence="1" id="KW-0378">Hydrolase</keyword>
<gene>
    <name evidence="1" type="ORF">FC26_GL000164</name>
</gene>
<dbReference type="AlphaFoldDB" id="A0A0R2A113"/>
<dbReference type="SFLD" id="SFLDG01140">
    <property type="entry name" value="C2.B:_Phosphomannomutase_and_P"/>
    <property type="match status" value="1"/>
</dbReference>
<dbReference type="STRING" id="1423813.FC26_GL000164"/>
<dbReference type="InterPro" id="IPR000150">
    <property type="entry name" value="Cof"/>
</dbReference>
<dbReference type="InterPro" id="IPR036412">
    <property type="entry name" value="HAD-like_sf"/>
</dbReference>
<dbReference type="Proteomes" id="UP000051733">
    <property type="component" value="Unassembled WGS sequence"/>
</dbReference>